<keyword evidence="5" id="KW-1003">Cell membrane</keyword>
<evidence type="ECO:0000313" key="6">
    <source>
        <dbReference type="EMBL" id="TBN44044.1"/>
    </source>
</evidence>
<dbReference type="PRINTS" id="PR01840">
    <property type="entry name" value="TATCFAMILY"/>
</dbReference>
<protein>
    <recommendedName>
        <fullName evidence="5">Sec-independent protein translocase protein TatC</fullName>
    </recommendedName>
</protein>
<evidence type="ECO:0000256" key="5">
    <source>
        <dbReference type="HAMAP-Rule" id="MF_00902"/>
    </source>
</evidence>
<evidence type="ECO:0000256" key="2">
    <source>
        <dbReference type="ARBA" id="ARBA00022692"/>
    </source>
</evidence>
<dbReference type="GO" id="GO:0065002">
    <property type="term" value="P:intracellular protein transmembrane transport"/>
    <property type="evidence" value="ECO:0007669"/>
    <property type="project" value="TreeGrafter"/>
</dbReference>
<feature type="transmembrane region" description="Helical" evidence="5">
    <location>
        <begin position="213"/>
        <end position="235"/>
    </location>
</feature>
<evidence type="ECO:0000313" key="7">
    <source>
        <dbReference type="Proteomes" id="UP000293520"/>
    </source>
</evidence>
<evidence type="ECO:0000256" key="3">
    <source>
        <dbReference type="ARBA" id="ARBA00022989"/>
    </source>
</evidence>
<keyword evidence="4 5" id="KW-0472">Membrane</keyword>
<comment type="subcellular location">
    <subcellularLocation>
        <location evidence="5">Cell membrane</location>
        <topology evidence="5">Multi-pass membrane protein</topology>
    </subcellularLocation>
    <subcellularLocation>
        <location evidence="1">Membrane</location>
        <topology evidence="1">Multi-pass membrane protein</topology>
    </subcellularLocation>
</comment>
<dbReference type="PANTHER" id="PTHR30371">
    <property type="entry name" value="SEC-INDEPENDENT PROTEIN TRANSLOCASE PROTEIN TATC"/>
    <property type="match status" value="1"/>
</dbReference>
<dbReference type="GO" id="GO:0043953">
    <property type="term" value="P:protein transport by the Tat complex"/>
    <property type="evidence" value="ECO:0007669"/>
    <property type="project" value="UniProtKB-UniRule"/>
</dbReference>
<feature type="transmembrane region" description="Helical" evidence="5">
    <location>
        <begin position="140"/>
        <end position="162"/>
    </location>
</feature>
<keyword evidence="7" id="KW-1185">Reference proteome</keyword>
<gene>
    <name evidence="5 6" type="primary">tatC</name>
    <name evidence="6" type="ORF">EYE42_02685</name>
</gene>
<dbReference type="OrthoDB" id="9777044at2"/>
<organism evidence="6 7">
    <name type="scientific">Paracoccus subflavus</name>
    <dbReference type="NCBI Taxonomy" id="2528244"/>
    <lineage>
        <taxon>Bacteria</taxon>
        <taxon>Pseudomonadati</taxon>
        <taxon>Pseudomonadota</taxon>
        <taxon>Alphaproteobacteria</taxon>
        <taxon>Rhodobacterales</taxon>
        <taxon>Paracoccaceae</taxon>
        <taxon>Paracoccus</taxon>
    </lineage>
</organism>
<dbReference type="HAMAP" id="MF_00902">
    <property type="entry name" value="TatC"/>
    <property type="match status" value="1"/>
</dbReference>
<feature type="transmembrane region" description="Helical" evidence="5">
    <location>
        <begin position="247"/>
        <end position="263"/>
    </location>
</feature>
<keyword evidence="5" id="KW-0811">Translocation</keyword>
<comment type="similarity">
    <text evidence="5">Belongs to the TatC family.</text>
</comment>
<dbReference type="NCBIfam" id="TIGR00945">
    <property type="entry name" value="tatC"/>
    <property type="match status" value="1"/>
</dbReference>
<feature type="transmembrane region" description="Helical" evidence="5">
    <location>
        <begin position="269"/>
        <end position="286"/>
    </location>
</feature>
<dbReference type="Pfam" id="PF00902">
    <property type="entry name" value="TatC"/>
    <property type="match status" value="1"/>
</dbReference>
<sequence length="312" mass="34421">MWVPENDNCAPCAAVTGKTTDVVAKPQPQDDLDESSAPLIEHLAELRTRLLWSLLAFVVATCLSYVVWNPIYNFLTLPICNALETRGQECGLILVKLQEGFLVAIRISFFGGFILAFPIIGYQLWRFVAPGLYRKEKAALLPFLLASPLMFFVGAAFAYYAILPLAYDFFLGFQQGPLTLPDDPAGAAPVDNPMAGIVFQGSVNEYLSLTTKFILAFGLSFQLPVLLTLMGKAGLVSSAGLKSMRRYAVVGILTMAAVVTPGPDVMSQVVLFMAIFSLYEISIHLIRRIERRREAQLRADGLWDEDDEKEKA</sequence>
<accession>A0A4Q9G5N0</accession>
<dbReference type="GO" id="GO:0009977">
    <property type="term" value="F:proton motive force dependent protein transmembrane transporter activity"/>
    <property type="evidence" value="ECO:0007669"/>
    <property type="project" value="TreeGrafter"/>
</dbReference>
<evidence type="ECO:0000256" key="4">
    <source>
        <dbReference type="ARBA" id="ARBA00023136"/>
    </source>
</evidence>
<keyword evidence="5" id="KW-0653">Protein transport</keyword>
<name>A0A4Q9G5N0_9RHOB</name>
<dbReference type="EMBL" id="SISK01000001">
    <property type="protein sequence ID" value="TBN44044.1"/>
    <property type="molecule type" value="Genomic_DNA"/>
</dbReference>
<feature type="transmembrane region" description="Helical" evidence="5">
    <location>
        <begin position="101"/>
        <end position="120"/>
    </location>
</feature>
<comment type="subunit">
    <text evidence="5">The Tat system comprises two distinct complexes: a TatABC complex, containing multiple copies of TatA, TatB and TatC subunits, and a separate TatA complex, containing only TatA subunits. Substrates initially bind to the TatABC complex, which probably triggers association of the separate TatA complex to form the active translocon.</text>
</comment>
<proteinExistence type="inferred from homology"/>
<keyword evidence="5" id="KW-0813">Transport</keyword>
<reference evidence="6 7" key="1">
    <citation type="submission" date="2019-02" db="EMBL/GenBank/DDBJ databases">
        <title>Paracoccus subflavus sp. nov., isolated from marine sediment of the Pacific Ocean.</title>
        <authorList>
            <person name="Zhang G."/>
        </authorList>
    </citation>
    <scope>NUCLEOTIDE SEQUENCE [LARGE SCALE GENOMIC DNA]</scope>
    <source>
        <strain evidence="6 7">GY0581</strain>
    </source>
</reference>
<keyword evidence="3 5" id="KW-1133">Transmembrane helix</keyword>
<dbReference type="InterPro" id="IPR002033">
    <property type="entry name" value="TatC"/>
</dbReference>
<comment type="caution">
    <text evidence="6">The sequence shown here is derived from an EMBL/GenBank/DDBJ whole genome shotgun (WGS) entry which is preliminary data.</text>
</comment>
<dbReference type="PANTHER" id="PTHR30371:SF0">
    <property type="entry name" value="SEC-INDEPENDENT PROTEIN TRANSLOCASE PROTEIN TATC, CHLOROPLASTIC-RELATED"/>
    <property type="match status" value="1"/>
</dbReference>
<keyword evidence="2 5" id="KW-0812">Transmembrane</keyword>
<dbReference type="AlphaFoldDB" id="A0A4Q9G5N0"/>
<dbReference type="Proteomes" id="UP000293520">
    <property type="component" value="Unassembled WGS sequence"/>
</dbReference>
<comment type="function">
    <text evidence="5">Part of the twin-arginine translocation (Tat) system that transports large folded proteins containing a characteristic twin-arginine motif in their signal peptide across membranes. Together with TatB, TatC is part of a receptor directly interacting with Tat signal peptides.</text>
</comment>
<evidence type="ECO:0000256" key="1">
    <source>
        <dbReference type="ARBA" id="ARBA00004141"/>
    </source>
</evidence>
<dbReference type="GO" id="GO:0033281">
    <property type="term" value="C:TAT protein transport complex"/>
    <property type="evidence" value="ECO:0007669"/>
    <property type="project" value="UniProtKB-UniRule"/>
</dbReference>
<feature type="transmembrane region" description="Helical" evidence="5">
    <location>
        <begin position="50"/>
        <end position="68"/>
    </location>
</feature>